<evidence type="ECO:0000313" key="2">
    <source>
        <dbReference type="Proteomes" id="UP001148629"/>
    </source>
</evidence>
<organism evidence="1 2">
    <name type="scientific">Fusarium decemcellulare</name>
    <dbReference type="NCBI Taxonomy" id="57161"/>
    <lineage>
        <taxon>Eukaryota</taxon>
        <taxon>Fungi</taxon>
        <taxon>Dikarya</taxon>
        <taxon>Ascomycota</taxon>
        <taxon>Pezizomycotina</taxon>
        <taxon>Sordariomycetes</taxon>
        <taxon>Hypocreomycetidae</taxon>
        <taxon>Hypocreales</taxon>
        <taxon>Nectriaceae</taxon>
        <taxon>Fusarium</taxon>
        <taxon>Fusarium decemcellulare species complex</taxon>
    </lineage>
</organism>
<protein>
    <submittedName>
        <fullName evidence="1">Uncharacterized protein</fullName>
    </submittedName>
</protein>
<evidence type="ECO:0000313" key="1">
    <source>
        <dbReference type="EMBL" id="KAJ3547667.1"/>
    </source>
</evidence>
<gene>
    <name evidence="1" type="ORF">NM208_g1389</name>
</gene>
<dbReference type="EMBL" id="JANRMS010000071">
    <property type="protein sequence ID" value="KAJ3547667.1"/>
    <property type="molecule type" value="Genomic_DNA"/>
</dbReference>
<keyword evidence="2" id="KW-1185">Reference proteome</keyword>
<reference evidence="1" key="1">
    <citation type="submission" date="2022-08" db="EMBL/GenBank/DDBJ databases">
        <title>Genome Sequence of Fusarium decemcellulare.</title>
        <authorList>
            <person name="Buettner E."/>
        </authorList>
    </citation>
    <scope>NUCLEOTIDE SEQUENCE</scope>
    <source>
        <strain evidence="1">Babe19</strain>
    </source>
</reference>
<dbReference type="Proteomes" id="UP001148629">
    <property type="component" value="Unassembled WGS sequence"/>
</dbReference>
<name>A0ACC1SWE0_9HYPO</name>
<comment type="caution">
    <text evidence="1">The sequence shown here is derived from an EMBL/GenBank/DDBJ whole genome shotgun (WGS) entry which is preliminary data.</text>
</comment>
<proteinExistence type="predicted"/>
<accession>A0ACC1SWE0</accession>
<sequence>MSPDTSTIDLNLQVIPDSTLQQAVDRVAGFRIDNAVYTTSTPHIIRVQYTTGVTCLDFQALRQFYLFPVEISAGQDGDKGRSLHTRQVRYALVAVVRLRSHRENQDSVRTYDPCGFGIFPDCEPLEYTPGDWSIETSGHSFMLFFSRADDEQLDPEWPELSGPPSRLDPGLEQLLEDTLSDAAGQPRTRIPDKQTMFPVSSAPPVAP</sequence>